<evidence type="ECO:0000313" key="3">
    <source>
        <dbReference type="Proteomes" id="UP001234989"/>
    </source>
</evidence>
<protein>
    <submittedName>
        <fullName evidence="2">Uncharacterized protein</fullName>
    </submittedName>
</protein>
<reference evidence="2" key="1">
    <citation type="submission" date="2023-08" db="EMBL/GenBank/DDBJ databases">
        <title>A de novo genome assembly of Solanum verrucosum Schlechtendal, a Mexican diploid species geographically isolated from the other diploid A-genome species in potato relatives.</title>
        <authorList>
            <person name="Hosaka K."/>
        </authorList>
    </citation>
    <scope>NUCLEOTIDE SEQUENCE</scope>
    <source>
        <tissue evidence="2">Young leaves</tissue>
    </source>
</reference>
<keyword evidence="3" id="KW-1185">Reference proteome</keyword>
<sequence>MPSSDTDVDDISDEDDSDIDDEELRSLRAKRRNKRNPNLRKKRDRKKKIITEEVPIGEAGVDRGFEHIGINKKDKYVGRLGGDEKYIDSSECDSDDSTDMLDT</sequence>
<organism evidence="2 3">
    <name type="scientific">Solanum verrucosum</name>
    <dbReference type="NCBI Taxonomy" id="315347"/>
    <lineage>
        <taxon>Eukaryota</taxon>
        <taxon>Viridiplantae</taxon>
        <taxon>Streptophyta</taxon>
        <taxon>Embryophyta</taxon>
        <taxon>Tracheophyta</taxon>
        <taxon>Spermatophyta</taxon>
        <taxon>Magnoliopsida</taxon>
        <taxon>eudicotyledons</taxon>
        <taxon>Gunneridae</taxon>
        <taxon>Pentapetalae</taxon>
        <taxon>asterids</taxon>
        <taxon>lamiids</taxon>
        <taxon>Solanales</taxon>
        <taxon>Solanaceae</taxon>
        <taxon>Solanoideae</taxon>
        <taxon>Solaneae</taxon>
        <taxon>Solanum</taxon>
    </lineage>
</organism>
<proteinExistence type="predicted"/>
<dbReference type="EMBL" id="CP133617">
    <property type="protein sequence ID" value="WMV34746.1"/>
    <property type="molecule type" value="Genomic_DNA"/>
</dbReference>
<dbReference type="Proteomes" id="UP001234989">
    <property type="component" value="Chromosome 6"/>
</dbReference>
<dbReference type="AlphaFoldDB" id="A0AAF0TW34"/>
<name>A0AAF0TW34_SOLVR</name>
<feature type="compositionally biased region" description="Basic residues" evidence="1">
    <location>
        <begin position="27"/>
        <end position="46"/>
    </location>
</feature>
<feature type="region of interest" description="Disordered" evidence="1">
    <location>
        <begin position="1"/>
        <end position="46"/>
    </location>
</feature>
<gene>
    <name evidence="2" type="ORF">MTR67_028131</name>
</gene>
<evidence type="ECO:0000313" key="2">
    <source>
        <dbReference type="EMBL" id="WMV34746.1"/>
    </source>
</evidence>
<evidence type="ECO:0000256" key="1">
    <source>
        <dbReference type="SAM" id="MobiDB-lite"/>
    </source>
</evidence>
<accession>A0AAF0TW34</accession>
<feature type="region of interest" description="Disordered" evidence="1">
    <location>
        <begin position="82"/>
        <end position="103"/>
    </location>
</feature>
<feature type="compositionally biased region" description="Acidic residues" evidence="1">
    <location>
        <begin position="90"/>
        <end position="103"/>
    </location>
</feature>
<feature type="compositionally biased region" description="Acidic residues" evidence="1">
    <location>
        <begin position="1"/>
        <end position="23"/>
    </location>
</feature>